<comment type="caution">
    <text evidence="2">The sequence shown here is derived from an EMBL/GenBank/DDBJ whole genome shotgun (WGS) entry which is preliminary data.</text>
</comment>
<feature type="domain" description="Fungal-type protein kinase" evidence="1">
    <location>
        <begin position="70"/>
        <end position="163"/>
    </location>
</feature>
<evidence type="ECO:0000313" key="3">
    <source>
        <dbReference type="Proteomes" id="UP001140011"/>
    </source>
</evidence>
<dbReference type="Proteomes" id="UP001140011">
    <property type="component" value="Unassembled WGS sequence"/>
</dbReference>
<dbReference type="EMBL" id="JANBUH010000066">
    <property type="protein sequence ID" value="KAJ2755360.1"/>
    <property type="molecule type" value="Genomic_DNA"/>
</dbReference>
<name>A0A9W8LBY3_9FUNG</name>
<evidence type="ECO:0000259" key="1">
    <source>
        <dbReference type="Pfam" id="PF17667"/>
    </source>
</evidence>
<evidence type="ECO:0000313" key="2">
    <source>
        <dbReference type="EMBL" id="KAJ2755360.1"/>
    </source>
</evidence>
<dbReference type="InterPro" id="IPR040976">
    <property type="entry name" value="Pkinase_fungal"/>
</dbReference>
<reference evidence="2" key="1">
    <citation type="submission" date="2022-07" db="EMBL/GenBank/DDBJ databases">
        <title>Phylogenomic reconstructions and comparative analyses of Kickxellomycotina fungi.</title>
        <authorList>
            <person name="Reynolds N.K."/>
            <person name="Stajich J.E."/>
            <person name="Barry K."/>
            <person name="Grigoriev I.V."/>
            <person name="Crous P."/>
            <person name="Smith M.E."/>
        </authorList>
    </citation>
    <scope>NUCLEOTIDE SEQUENCE</scope>
    <source>
        <strain evidence="2">BCRC 34297</strain>
    </source>
</reference>
<protein>
    <recommendedName>
        <fullName evidence="1">Fungal-type protein kinase domain-containing protein</fullName>
    </recommendedName>
</protein>
<accession>A0A9W8LBY3</accession>
<proteinExistence type="predicted"/>
<dbReference type="Pfam" id="PF17667">
    <property type="entry name" value="Pkinase_fungal"/>
    <property type="match status" value="1"/>
</dbReference>
<dbReference type="AlphaFoldDB" id="A0A9W8LBY3"/>
<gene>
    <name evidence="2" type="ORF">GGI19_001712</name>
</gene>
<organism evidence="2 3">
    <name type="scientific">Coemansia pectinata</name>
    <dbReference type="NCBI Taxonomy" id="1052879"/>
    <lineage>
        <taxon>Eukaryota</taxon>
        <taxon>Fungi</taxon>
        <taxon>Fungi incertae sedis</taxon>
        <taxon>Zoopagomycota</taxon>
        <taxon>Kickxellomycotina</taxon>
        <taxon>Kickxellomycetes</taxon>
        <taxon>Kickxellales</taxon>
        <taxon>Kickxellaceae</taxon>
        <taxon>Coemansia</taxon>
    </lineage>
</organism>
<keyword evidence="3" id="KW-1185">Reference proteome</keyword>
<sequence>MWTTLSSDTHESLFFKTLRDAFGVSDKFKDRFSHFVSTGPMYIDRGCTLVLDSTATALAGLPTTTQDTAKDSDNDKGLSSSRVRQHRRTVTKWAGTSISAADNPSQVVTAIADAMVALNETFVKCKILHGNLSDRAIQLQETVDGIRGVLADFDNAFYSSCSPDATKADAPEMILFQSIRVLERLVGPEV</sequence>
<dbReference type="OrthoDB" id="5592585at2759"/>